<proteinExistence type="predicted"/>
<accession>A0A9P4SCS3</accession>
<feature type="compositionally biased region" description="Low complexity" evidence="1">
    <location>
        <begin position="19"/>
        <end position="34"/>
    </location>
</feature>
<dbReference type="OrthoDB" id="191139at2759"/>
<reference evidence="2" key="1">
    <citation type="journal article" date="2020" name="Stud. Mycol.">
        <title>101 Dothideomycetes genomes: a test case for predicting lifestyles and emergence of pathogens.</title>
        <authorList>
            <person name="Haridas S."/>
            <person name="Albert R."/>
            <person name="Binder M."/>
            <person name="Bloem J."/>
            <person name="Labutti K."/>
            <person name="Salamov A."/>
            <person name="Andreopoulos B."/>
            <person name="Baker S."/>
            <person name="Barry K."/>
            <person name="Bills G."/>
            <person name="Bluhm B."/>
            <person name="Cannon C."/>
            <person name="Castanera R."/>
            <person name="Culley D."/>
            <person name="Daum C."/>
            <person name="Ezra D."/>
            <person name="Gonzalez J."/>
            <person name="Henrissat B."/>
            <person name="Kuo A."/>
            <person name="Liang C."/>
            <person name="Lipzen A."/>
            <person name="Lutzoni F."/>
            <person name="Magnuson J."/>
            <person name="Mondo S."/>
            <person name="Nolan M."/>
            <person name="Ohm R."/>
            <person name="Pangilinan J."/>
            <person name="Park H.-J."/>
            <person name="Ramirez L."/>
            <person name="Alfaro M."/>
            <person name="Sun H."/>
            <person name="Tritt A."/>
            <person name="Yoshinaga Y."/>
            <person name="Zwiers L.-H."/>
            <person name="Turgeon B."/>
            <person name="Goodwin S."/>
            <person name="Spatafora J."/>
            <person name="Crous P."/>
            <person name="Grigoriev I."/>
        </authorList>
    </citation>
    <scope>NUCLEOTIDE SEQUENCE</scope>
    <source>
        <strain evidence="2">CBS 101060</strain>
    </source>
</reference>
<evidence type="ECO:0000313" key="2">
    <source>
        <dbReference type="EMBL" id="KAF2840321.1"/>
    </source>
</evidence>
<dbReference type="Proteomes" id="UP000799429">
    <property type="component" value="Unassembled WGS sequence"/>
</dbReference>
<feature type="region of interest" description="Disordered" evidence="1">
    <location>
        <begin position="1"/>
        <end position="34"/>
    </location>
</feature>
<evidence type="ECO:0000313" key="3">
    <source>
        <dbReference type="Proteomes" id="UP000799429"/>
    </source>
</evidence>
<feature type="compositionally biased region" description="Polar residues" evidence="1">
    <location>
        <begin position="7"/>
        <end position="18"/>
    </location>
</feature>
<dbReference type="EMBL" id="MU006093">
    <property type="protein sequence ID" value="KAF2840321.1"/>
    <property type="molecule type" value="Genomic_DNA"/>
</dbReference>
<protein>
    <submittedName>
        <fullName evidence="2">Uncharacterized protein</fullName>
    </submittedName>
</protein>
<sequence length="350" mass="39335">MPHNLGPFTTSSRITNPQSDSESSGGQSSASTGSDVRRVNFNKYLIDPNEPSEEPEWTFAIEKGRSLHHGMAYTMKQLGDAYQSHSGCGLSPQVYFAYSDIEKWGYNSVNYEGFIHDPEDQFKDKGIERAVSSLGLSTEDPRDDPTTQYNRAMVWEHNRTTEHDNQKYHATEGYFYNVYNVRQGAIYALDLKSPQSVVLAGTQPVTIPLPPLLHHWSDITFTTYEQLAKEAGMPLNQLKYVLTHGIMNKCTKRIIKRILRNRGMGLDDAPDWPGIYLEHAGAANVETAAASDEFYAVLGTELGSGPCWLAINHKERLGIKCIKEINIWMSVCGNMNILFKYKDVEEPTQG</sequence>
<dbReference type="AlphaFoldDB" id="A0A9P4SCS3"/>
<name>A0A9P4SCS3_9PEZI</name>
<comment type="caution">
    <text evidence="2">The sequence shown here is derived from an EMBL/GenBank/DDBJ whole genome shotgun (WGS) entry which is preliminary data.</text>
</comment>
<keyword evidence="3" id="KW-1185">Reference proteome</keyword>
<organism evidence="2 3">
    <name type="scientific">Patellaria atrata CBS 101060</name>
    <dbReference type="NCBI Taxonomy" id="1346257"/>
    <lineage>
        <taxon>Eukaryota</taxon>
        <taxon>Fungi</taxon>
        <taxon>Dikarya</taxon>
        <taxon>Ascomycota</taxon>
        <taxon>Pezizomycotina</taxon>
        <taxon>Dothideomycetes</taxon>
        <taxon>Dothideomycetes incertae sedis</taxon>
        <taxon>Patellariales</taxon>
        <taxon>Patellariaceae</taxon>
        <taxon>Patellaria</taxon>
    </lineage>
</organism>
<gene>
    <name evidence="2" type="ORF">M501DRAFT_1030548</name>
</gene>
<evidence type="ECO:0000256" key="1">
    <source>
        <dbReference type="SAM" id="MobiDB-lite"/>
    </source>
</evidence>